<dbReference type="FunFam" id="3.90.930.12:FF:000002">
    <property type="entry name" value="50S ribosomal protein L6"/>
    <property type="match status" value="1"/>
</dbReference>
<dbReference type="PIRSF" id="PIRSF002162">
    <property type="entry name" value="Ribosomal_L6"/>
    <property type="match status" value="1"/>
</dbReference>
<dbReference type="AlphaFoldDB" id="A0A8D4UV78"/>
<proteinExistence type="inferred from homology"/>
<dbReference type="InterPro" id="IPR000702">
    <property type="entry name" value="Ribosomal_uL6-like"/>
</dbReference>
<dbReference type="PROSITE" id="PS00525">
    <property type="entry name" value="RIBOSOMAL_L6_1"/>
    <property type="match status" value="1"/>
</dbReference>
<dbReference type="GO" id="GO:0019843">
    <property type="term" value="F:rRNA binding"/>
    <property type="evidence" value="ECO:0007669"/>
    <property type="project" value="UniProtKB-UniRule"/>
</dbReference>
<protein>
    <recommendedName>
        <fullName evidence="6">Large ribosomal subunit protein uL6</fullName>
    </recommendedName>
</protein>
<evidence type="ECO:0000313" key="11">
    <source>
        <dbReference type="Proteomes" id="UP000320585"/>
    </source>
</evidence>
<dbReference type="InterPro" id="IPR002358">
    <property type="entry name" value="Ribosomal_uL6_CS"/>
</dbReference>
<sequence>MSRIGKKPITVPAGVEVKFDGHTVTVKGPKGTLTRKLNEEIDFKMEGDEIIVSRPNDEIKNRSLHGLNRTLLHNMILGVTEGFSKKLEIQGVGYNAQMQGTNLKLALGFSHPVIVTPPEGITITTPSSVVIVVSGCDKEKVGQVAAEIRAWRQPEPYKGKGIRYSGEYVRRKAGKTGATK</sequence>
<evidence type="ECO:0000256" key="4">
    <source>
        <dbReference type="ARBA" id="ARBA00022980"/>
    </source>
</evidence>
<dbReference type="PANTHER" id="PTHR11655">
    <property type="entry name" value="60S/50S RIBOSOMAL PROTEIN L6/L9"/>
    <property type="match status" value="1"/>
</dbReference>
<dbReference type="KEGG" id="dho:Dia5BBH33_14820"/>
<comment type="similarity">
    <text evidence="1 6 7">Belongs to the universal ribosomal protein uL6 family.</text>
</comment>
<feature type="domain" description="Large ribosomal subunit protein uL6 alpha-beta" evidence="9">
    <location>
        <begin position="11"/>
        <end position="82"/>
    </location>
</feature>
<evidence type="ECO:0000256" key="5">
    <source>
        <dbReference type="ARBA" id="ARBA00023274"/>
    </source>
</evidence>
<keyword evidence="2 6" id="KW-0699">rRNA-binding</keyword>
<evidence type="ECO:0000256" key="6">
    <source>
        <dbReference type="HAMAP-Rule" id="MF_01365"/>
    </source>
</evidence>
<reference evidence="11" key="1">
    <citation type="submission" date="2019-05" db="EMBL/GenBank/DDBJ databases">
        <title>Complete genome sequencing of Dialister sp. strain 5BBH33.</title>
        <authorList>
            <person name="Sakamoto M."/>
            <person name="Murakami T."/>
            <person name="Mori H."/>
        </authorList>
    </citation>
    <scope>NUCLEOTIDE SEQUENCE [LARGE SCALE GENOMIC DNA]</scope>
    <source>
        <strain evidence="11">5BBH33</strain>
    </source>
</reference>
<evidence type="ECO:0000256" key="3">
    <source>
        <dbReference type="ARBA" id="ARBA00022884"/>
    </source>
</evidence>
<dbReference type="PRINTS" id="PR00059">
    <property type="entry name" value="RIBOSOMALL6"/>
</dbReference>
<dbReference type="GeneID" id="92716708"/>
<dbReference type="EMBL" id="AP019697">
    <property type="protein sequence ID" value="BBK25547.1"/>
    <property type="molecule type" value="Genomic_DNA"/>
</dbReference>
<keyword evidence="11" id="KW-1185">Reference proteome</keyword>
<evidence type="ECO:0000256" key="7">
    <source>
        <dbReference type="RuleBase" id="RU003869"/>
    </source>
</evidence>
<dbReference type="InterPro" id="IPR019906">
    <property type="entry name" value="Ribosomal_uL6_bac-type"/>
</dbReference>
<keyword evidence="3 6" id="KW-0694">RNA-binding</keyword>
<dbReference type="SUPFAM" id="SSF56053">
    <property type="entry name" value="Ribosomal protein L6"/>
    <property type="match status" value="2"/>
</dbReference>
<dbReference type="OrthoDB" id="9805007at2"/>
<dbReference type="GO" id="GO:0022625">
    <property type="term" value="C:cytosolic large ribosomal subunit"/>
    <property type="evidence" value="ECO:0007669"/>
    <property type="project" value="UniProtKB-UniRule"/>
</dbReference>
<dbReference type="FunFam" id="3.90.930.12:FF:000001">
    <property type="entry name" value="50S ribosomal protein L6"/>
    <property type="match status" value="1"/>
</dbReference>
<dbReference type="Pfam" id="PF00347">
    <property type="entry name" value="Ribosomal_L6"/>
    <property type="match status" value="2"/>
</dbReference>
<comment type="subunit">
    <text evidence="6">Part of the 50S ribosomal subunit.</text>
</comment>
<dbReference type="GO" id="GO:0002181">
    <property type="term" value="P:cytoplasmic translation"/>
    <property type="evidence" value="ECO:0007669"/>
    <property type="project" value="TreeGrafter"/>
</dbReference>
<name>A0A8D4UV78_9FIRM</name>
<dbReference type="InterPro" id="IPR036789">
    <property type="entry name" value="Ribosomal_uL6-like_a/b-dom_sf"/>
</dbReference>
<organism evidence="10 11">
    <name type="scientific">Dialister hominis</name>
    <dbReference type="NCBI Taxonomy" id="2582419"/>
    <lineage>
        <taxon>Bacteria</taxon>
        <taxon>Bacillati</taxon>
        <taxon>Bacillota</taxon>
        <taxon>Negativicutes</taxon>
        <taxon>Veillonellales</taxon>
        <taxon>Veillonellaceae</taxon>
        <taxon>Dialister</taxon>
    </lineage>
</organism>
<keyword evidence="5 6" id="KW-0687">Ribonucleoprotein</keyword>
<gene>
    <name evidence="6 10" type="primary">rplF</name>
    <name evidence="10" type="ORF">Dia5BBH33_14820</name>
</gene>
<evidence type="ECO:0000256" key="1">
    <source>
        <dbReference type="ARBA" id="ARBA00009356"/>
    </source>
</evidence>
<evidence type="ECO:0000259" key="9">
    <source>
        <dbReference type="Pfam" id="PF00347"/>
    </source>
</evidence>
<dbReference type="PANTHER" id="PTHR11655:SF14">
    <property type="entry name" value="LARGE RIBOSOMAL SUBUNIT PROTEIN UL6M"/>
    <property type="match status" value="1"/>
</dbReference>
<keyword evidence="4 6" id="KW-0689">Ribosomal protein</keyword>
<accession>A0A8D4UV78</accession>
<dbReference type="Proteomes" id="UP000320585">
    <property type="component" value="Chromosome"/>
</dbReference>
<dbReference type="InterPro" id="IPR020040">
    <property type="entry name" value="Ribosomal_uL6_a/b-dom"/>
</dbReference>
<evidence type="ECO:0000256" key="2">
    <source>
        <dbReference type="ARBA" id="ARBA00022730"/>
    </source>
</evidence>
<feature type="domain" description="Large ribosomal subunit protein uL6 alpha-beta" evidence="9">
    <location>
        <begin position="91"/>
        <end position="164"/>
    </location>
</feature>
<dbReference type="HAMAP" id="MF_01365_B">
    <property type="entry name" value="Ribosomal_uL6_B"/>
    <property type="match status" value="1"/>
</dbReference>
<dbReference type="Gene3D" id="3.90.930.12">
    <property type="entry name" value="Ribosomal protein L6, alpha-beta domain"/>
    <property type="match status" value="2"/>
</dbReference>
<evidence type="ECO:0000313" key="10">
    <source>
        <dbReference type="EMBL" id="BBK25547.1"/>
    </source>
</evidence>
<evidence type="ECO:0000256" key="8">
    <source>
        <dbReference type="RuleBase" id="RU003870"/>
    </source>
</evidence>
<dbReference type="NCBIfam" id="TIGR03654">
    <property type="entry name" value="L6_bact"/>
    <property type="match status" value="1"/>
</dbReference>
<comment type="function">
    <text evidence="6 8">This protein binds to the 23S rRNA, and is important in its secondary structure. It is located near the subunit interface in the base of the L7/L12 stalk, and near the tRNA binding site of the peptidyltransferase center.</text>
</comment>
<dbReference type="GO" id="GO:0003735">
    <property type="term" value="F:structural constituent of ribosome"/>
    <property type="evidence" value="ECO:0007669"/>
    <property type="project" value="UniProtKB-UniRule"/>
</dbReference>
<dbReference type="RefSeq" id="WP_143332662.1">
    <property type="nucleotide sequence ID" value="NZ_AP019697.1"/>
</dbReference>